<dbReference type="KEGG" id="cwo:Cwoe_0886"/>
<accession>D3FBF0</accession>
<reference evidence="3" key="2">
    <citation type="submission" date="2010-01" db="EMBL/GenBank/DDBJ databases">
        <title>The complete genome of Conexibacter woesei DSM 14684.</title>
        <authorList>
            <consortium name="US DOE Joint Genome Institute (JGI-PGF)"/>
            <person name="Lucas S."/>
            <person name="Copeland A."/>
            <person name="Lapidus A."/>
            <person name="Glavina del Rio T."/>
            <person name="Dalin E."/>
            <person name="Tice H."/>
            <person name="Bruce D."/>
            <person name="Goodwin L."/>
            <person name="Pitluck S."/>
            <person name="Kyrpides N."/>
            <person name="Mavromatis K."/>
            <person name="Ivanova N."/>
            <person name="Mikhailova N."/>
            <person name="Chertkov O."/>
            <person name="Brettin T."/>
            <person name="Detter J.C."/>
            <person name="Han C."/>
            <person name="Larimer F."/>
            <person name="Land M."/>
            <person name="Hauser L."/>
            <person name="Markowitz V."/>
            <person name="Cheng J.-F."/>
            <person name="Hugenholtz P."/>
            <person name="Woyke T."/>
            <person name="Wu D."/>
            <person name="Pukall R."/>
            <person name="Steenblock K."/>
            <person name="Schneider S."/>
            <person name="Klenk H.-P."/>
            <person name="Eisen J.A."/>
        </authorList>
    </citation>
    <scope>NUCLEOTIDE SEQUENCE [LARGE SCALE GENOMIC DNA]</scope>
    <source>
        <strain evidence="3">DSM 14684 / CIP 108061 / JCM 11494 / NBRC 100937 / ID131577</strain>
    </source>
</reference>
<protein>
    <recommendedName>
        <fullName evidence="4">ABC transporter permease</fullName>
    </recommendedName>
</protein>
<evidence type="ECO:0000313" key="2">
    <source>
        <dbReference type="EMBL" id="ADB49319.1"/>
    </source>
</evidence>
<proteinExistence type="predicted"/>
<feature type="transmembrane region" description="Helical" evidence="1">
    <location>
        <begin position="21"/>
        <end position="38"/>
    </location>
</feature>
<dbReference type="eggNOG" id="ENOG5031HSE">
    <property type="taxonomic scope" value="Bacteria"/>
</dbReference>
<keyword evidence="3" id="KW-1185">Reference proteome</keyword>
<dbReference type="AlphaFoldDB" id="D3FBF0"/>
<feature type="transmembrane region" description="Helical" evidence="1">
    <location>
        <begin position="121"/>
        <end position="142"/>
    </location>
</feature>
<keyword evidence="1" id="KW-1133">Transmembrane helix</keyword>
<evidence type="ECO:0000313" key="3">
    <source>
        <dbReference type="Proteomes" id="UP000008229"/>
    </source>
</evidence>
<dbReference type="Proteomes" id="UP000008229">
    <property type="component" value="Chromosome"/>
</dbReference>
<feature type="transmembrane region" description="Helical" evidence="1">
    <location>
        <begin position="44"/>
        <end position="68"/>
    </location>
</feature>
<feature type="transmembrane region" description="Helical" evidence="1">
    <location>
        <begin position="89"/>
        <end position="109"/>
    </location>
</feature>
<feature type="transmembrane region" description="Helical" evidence="1">
    <location>
        <begin position="195"/>
        <end position="215"/>
    </location>
</feature>
<dbReference type="EMBL" id="CP001854">
    <property type="protein sequence ID" value="ADB49319.1"/>
    <property type="molecule type" value="Genomic_DNA"/>
</dbReference>
<reference evidence="2 3" key="1">
    <citation type="journal article" date="2010" name="Stand. Genomic Sci.">
        <title>Complete genome sequence of Conexibacter woesei type strain (ID131577).</title>
        <authorList>
            <person name="Pukall R."/>
            <person name="Lapidus A."/>
            <person name="Glavina Del Rio T."/>
            <person name="Copeland A."/>
            <person name="Tice H."/>
            <person name="Cheng J.-F."/>
            <person name="Lucas S."/>
            <person name="Chen F."/>
            <person name="Nolan M."/>
            <person name="Bruce D."/>
            <person name="Goodwin L."/>
            <person name="Pitluck S."/>
            <person name="Mavromatis K."/>
            <person name="Ivanova N."/>
            <person name="Ovchinnikova G."/>
            <person name="Pati A."/>
            <person name="Chen A."/>
            <person name="Palaniappan K."/>
            <person name="Land M."/>
            <person name="Hauser L."/>
            <person name="Chang Y.-J."/>
            <person name="Jeffries C.D."/>
            <person name="Chain P."/>
            <person name="Meincke L."/>
            <person name="Sims D."/>
            <person name="Brettin T."/>
            <person name="Detter J.C."/>
            <person name="Rohde M."/>
            <person name="Goeker M."/>
            <person name="Bristow J."/>
            <person name="Eisen J.A."/>
            <person name="Markowitz V."/>
            <person name="Kyrpides N.C."/>
            <person name="Klenk H.-P."/>
            <person name="Hugenholtz P."/>
        </authorList>
    </citation>
    <scope>NUCLEOTIDE SEQUENCE [LARGE SCALE GENOMIC DNA]</scope>
    <source>
        <strain evidence="3">DSM 14684 / CIP 108061 / JCM 11494 / NBRC 100937 / ID131577</strain>
    </source>
</reference>
<sequence>MSAAVVTVGEMTLRGIVRRRLSLVLLLALPLAFYLARHSQPWQAVRFLGIGLAWATSTVALFAAIAARSAEPRLRVGGWSWRDLVAGRVGALLALGIVLAAPYFVLIAVDRPVGRIAATGLMLLVTAVTGVAVGSALGAFVARELEGALLLFIVAGMQFVADPPTLLAHLLPFWSTRELATYAIEGAAAGSLGDAFAHAAATVLICTLATVTLSARRLRLRR</sequence>
<evidence type="ECO:0008006" key="4">
    <source>
        <dbReference type="Google" id="ProtNLM"/>
    </source>
</evidence>
<gene>
    <name evidence="2" type="ordered locus">Cwoe_0886</name>
</gene>
<dbReference type="RefSeq" id="WP_012932372.1">
    <property type="nucleotide sequence ID" value="NC_013739.1"/>
</dbReference>
<organism evidence="2 3">
    <name type="scientific">Conexibacter woesei (strain DSM 14684 / CCUG 47730 / CIP 108061 / JCM 11494 / NBRC 100937 / ID131577)</name>
    <dbReference type="NCBI Taxonomy" id="469383"/>
    <lineage>
        <taxon>Bacteria</taxon>
        <taxon>Bacillati</taxon>
        <taxon>Actinomycetota</taxon>
        <taxon>Thermoleophilia</taxon>
        <taxon>Solirubrobacterales</taxon>
        <taxon>Conexibacteraceae</taxon>
        <taxon>Conexibacter</taxon>
    </lineage>
</organism>
<dbReference type="STRING" id="469383.Cwoe_0886"/>
<keyword evidence="1" id="KW-0812">Transmembrane</keyword>
<dbReference type="HOGENOM" id="CLU_1213703_0_0_11"/>
<dbReference type="OrthoDB" id="3253406at2"/>
<keyword evidence="1" id="KW-0472">Membrane</keyword>
<feature type="transmembrane region" description="Helical" evidence="1">
    <location>
        <begin position="149"/>
        <end position="175"/>
    </location>
</feature>
<name>D3FBF0_CONWI</name>
<evidence type="ECO:0000256" key="1">
    <source>
        <dbReference type="SAM" id="Phobius"/>
    </source>
</evidence>